<dbReference type="PhylomeDB" id="A0A0G4ETK1"/>
<keyword evidence="3" id="KW-1185">Reference proteome</keyword>
<feature type="region of interest" description="Disordered" evidence="1">
    <location>
        <begin position="674"/>
        <end position="721"/>
    </location>
</feature>
<feature type="region of interest" description="Disordered" evidence="1">
    <location>
        <begin position="372"/>
        <end position="484"/>
    </location>
</feature>
<feature type="region of interest" description="Disordered" evidence="1">
    <location>
        <begin position="505"/>
        <end position="641"/>
    </location>
</feature>
<organism evidence="2 3">
    <name type="scientific">Vitrella brassicaformis (strain CCMP3155)</name>
    <dbReference type="NCBI Taxonomy" id="1169540"/>
    <lineage>
        <taxon>Eukaryota</taxon>
        <taxon>Sar</taxon>
        <taxon>Alveolata</taxon>
        <taxon>Colpodellida</taxon>
        <taxon>Vitrellaceae</taxon>
        <taxon>Vitrella</taxon>
    </lineage>
</organism>
<feature type="compositionally biased region" description="Pro residues" evidence="1">
    <location>
        <begin position="522"/>
        <end position="531"/>
    </location>
</feature>
<accession>A0A0G4ETK1</accession>
<dbReference type="VEuPathDB" id="CryptoDB:Vbra_13360"/>
<dbReference type="AlphaFoldDB" id="A0A0G4ETK1"/>
<evidence type="ECO:0000313" key="2">
    <source>
        <dbReference type="EMBL" id="CEM01934.1"/>
    </source>
</evidence>
<name>A0A0G4ETK1_VITBC</name>
<feature type="compositionally biased region" description="Basic and acidic residues" evidence="1">
    <location>
        <begin position="456"/>
        <end position="476"/>
    </location>
</feature>
<feature type="compositionally biased region" description="Low complexity" evidence="1">
    <location>
        <begin position="1"/>
        <end position="13"/>
    </location>
</feature>
<evidence type="ECO:0000256" key="1">
    <source>
        <dbReference type="SAM" id="MobiDB-lite"/>
    </source>
</evidence>
<feature type="region of interest" description="Disordered" evidence="1">
    <location>
        <begin position="1"/>
        <end position="20"/>
    </location>
</feature>
<proteinExistence type="predicted"/>
<reference evidence="2 3" key="1">
    <citation type="submission" date="2014-11" db="EMBL/GenBank/DDBJ databases">
        <authorList>
            <person name="Zhu J."/>
            <person name="Qi W."/>
            <person name="Song R."/>
        </authorList>
    </citation>
    <scope>NUCLEOTIDE SEQUENCE [LARGE SCALE GENOMIC DNA]</scope>
</reference>
<dbReference type="EMBL" id="CDMY01000313">
    <property type="protein sequence ID" value="CEM01934.1"/>
    <property type="molecule type" value="Genomic_DNA"/>
</dbReference>
<dbReference type="Proteomes" id="UP000041254">
    <property type="component" value="Unassembled WGS sequence"/>
</dbReference>
<feature type="region of interest" description="Disordered" evidence="1">
    <location>
        <begin position="270"/>
        <end position="298"/>
    </location>
</feature>
<sequence>MASSSALSGAGLSPTTMAQQAETVNHSKMKELEAFIERCNSQLCGDLIVVRSTIFDALEVENLVQSTLKSQLAAHTKAKQAPNVVRLDPLSSGDGTYDGVTVLRDISLAMWPRTKGGKPVIEREVNDMIVKCRRPDSHAPGCPVHVGVLMDKMLDKLKFKKSIWFVVMPHMDMSLLPLLANLTTDERSKMAIIGLQTVSDHTSGATTLGSSHGSPKYQVLRYADIALLAAPTSGHQSVIQDLAPNVMALDDHLAADGEDDDDDVYEPRAARQAGGKSFNAQSQGQGKAPRVRKERGETKGHMPFVEMGLGGYEQQMGFGQNEGMDVCDMGPGMVSGLVEGTLPKDTAAKATSVSPFELKKDHLPAGIPAHAAGISAHGHSNRDTPHNGTGAKARLADQLRKMKVKVSAPTPPLDSIPPISRRPGALSSAEAHGIDPSPLLPSKTPSFPADDSQEDTSTRPKEDKKRLPEQHKKDNRTAQGSVRKSLAAELLRSRKVLSTHPIHTAIATASPPAKMTIEHSPEPSPLLPSPPVSQHDRYRLSSPPNPPQEPDPFASGPNTHGMVLRQNRKKRTSSPLPSPSPTDSDHQPLTKAKRAAGPLNKGREGEIVKTTEAAGGHDAFPKRQRAPRGNGKSRQTLKWNDPRVLGRLQKKIEAISRASDFQCRLDLARCRLAAEEDPSEGGGDGYEPMDIDEGAGAAGGADDDRESLAERLGRGAHIIMN</sequence>
<dbReference type="InParanoid" id="A0A0G4ETK1"/>
<evidence type="ECO:0000313" key="3">
    <source>
        <dbReference type="Proteomes" id="UP000041254"/>
    </source>
</evidence>
<protein>
    <submittedName>
        <fullName evidence="2">Uncharacterized protein</fullName>
    </submittedName>
</protein>
<gene>
    <name evidence="2" type="ORF">Vbra_13360</name>
</gene>